<gene>
    <name evidence="1" type="ORF">IAB44_06755</name>
</gene>
<dbReference type="InterPro" id="IPR035895">
    <property type="entry name" value="HPr-like_sf"/>
</dbReference>
<dbReference type="Proteomes" id="UP000823935">
    <property type="component" value="Unassembled WGS sequence"/>
</dbReference>
<comment type="caution">
    <text evidence="1">The sequence shown here is derived from an EMBL/GenBank/DDBJ whole genome shotgun (WGS) entry which is preliminary data.</text>
</comment>
<reference evidence="1" key="1">
    <citation type="submission" date="2020-10" db="EMBL/GenBank/DDBJ databases">
        <authorList>
            <person name="Gilroy R."/>
        </authorList>
    </citation>
    <scope>NUCLEOTIDE SEQUENCE</scope>
    <source>
        <strain evidence="1">CHK190-19873</strain>
    </source>
</reference>
<proteinExistence type="predicted"/>
<evidence type="ECO:0000313" key="2">
    <source>
        <dbReference type="Proteomes" id="UP000823935"/>
    </source>
</evidence>
<reference evidence="1" key="2">
    <citation type="journal article" date="2021" name="PeerJ">
        <title>Extensive microbial diversity within the chicken gut microbiome revealed by metagenomics and culture.</title>
        <authorList>
            <person name="Gilroy R."/>
            <person name="Ravi A."/>
            <person name="Getino M."/>
            <person name="Pursley I."/>
            <person name="Horton D.L."/>
            <person name="Alikhan N.F."/>
            <person name="Baker D."/>
            <person name="Gharbi K."/>
            <person name="Hall N."/>
            <person name="Watson M."/>
            <person name="Adriaenssens E.M."/>
            <person name="Foster-Nyarko E."/>
            <person name="Jarju S."/>
            <person name="Secka A."/>
            <person name="Antonio M."/>
            <person name="Oren A."/>
            <person name="Chaudhuri R.R."/>
            <person name="La Ragione R."/>
            <person name="Hildebrand F."/>
            <person name="Pallen M.J."/>
        </authorList>
    </citation>
    <scope>NUCLEOTIDE SEQUENCE</scope>
    <source>
        <strain evidence="1">CHK190-19873</strain>
    </source>
</reference>
<sequence length="76" mass="8560">MTKIPISFHKPEDIIRFVDIVNHYDYTIQLVSGNSVVDAKSIIGAFTVGSADDLEVQVQDRECQDLLENLAEYVCE</sequence>
<dbReference type="AlphaFoldDB" id="A0A9D1JJJ2"/>
<dbReference type="SUPFAM" id="SSF55594">
    <property type="entry name" value="HPr-like"/>
    <property type="match status" value="1"/>
</dbReference>
<organism evidence="1 2">
    <name type="scientific">Candidatus Limivivens intestinipullorum</name>
    <dbReference type="NCBI Taxonomy" id="2840858"/>
    <lineage>
        <taxon>Bacteria</taxon>
        <taxon>Bacillati</taxon>
        <taxon>Bacillota</taxon>
        <taxon>Clostridia</taxon>
        <taxon>Lachnospirales</taxon>
        <taxon>Lachnospiraceae</taxon>
        <taxon>Lachnospiraceae incertae sedis</taxon>
        <taxon>Candidatus Limivivens</taxon>
    </lineage>
</organism>
<evidence type="ECO:0000313" key="1">
    <source>
        <dbReference type="EMBL" id="HIS31231.1"/>
    </source>
</evidence>
<name>A0A9D1JJJ2_9FIRM</name>
<protein>
    <submittedName>
        <fullName evidence="1">HPr family phosphocarrier protein</fullName>
    </submittedName>
</protein>
<dbReference type="Gene3D" id="3.30.1340.10">
    <property type="entry name" value="HPr-like"/>
    <property type="match status" value="1"/>
</dbReference>
<dbReference type="EMBL" id="DVIQ01000033">
    <property type="protein sequence ID" value="HIS31231.1"/>
    <property type="molecule type" value="Genomic_DNA"/>
</dbReference>
<accession>A0A9D1JJJ2</accession>